<dbReference type="AlphaFoldDB" id="A0A6C0M2B0"/>
<proteinExistence type="predicted"/>
<accession>A0A6C0M2B0</accession>
<dbReference type="EMBL" id="MN740617">
    <property type="protein sequence ID" value="QHU35964.1"/>
    <property type="molecule type" value="Genomic_DNA"/>
</dbReference>
<sequence length="154" mass="17296">MLNLDGINNNLNQYILQQKYVNTAIYLFLILYAGLAAPKLPSYISNLFDNSIFRMVILFLIAYLSSKDVSAALLVSVGLTVTLLTLNHHKVNNAITNILNLKQEAFMPNNPRNIPYGVTAPGQVQADSYWPVQQKQTKQVRFEEAFDGAEYANI</sequence>
<reference evidence="2" key="1">
    <citation type="journal article" date="2020" name="Nature">
        <title>Giant virus diversity and host interactions through global metagenomics.</title>
        <authorList>
            <person name="Schulz F."/>
            <person name="Roux S."/>
            <person name="Paez-Espino D."/>
            <person name="Jungbluth S."/>
            <person name="Walsh D.A."/>
            <person name="Denef V.J."/>
            <person name="McMahon K.D."/>
            <person name="Konstantinidis K.T."/>
            <person name="Eloe-Fadrosh E.A."/>
            <person name="Kyrpides N.C."/>
            <person name="Woyke T."/>
        </authorList>
    </citation>
    <scope>NUCLEOTIDE SEQUENCE</scope>
    <source>
        <strain evidence="2">GVMAG-S-1035085-51</strain>
    </source>
</reference>
<organism evidence="2">
    <name type="scientific">viral metagenome</name>
    <dbReference type="NCBI Taxonomy" id="1070528"/>
    <lineage>
        <taxon>unclassified sequences</taxon>
        <taxon>metagenomes</taxon>
        <taxon>organismal metagenomes</taxon>
    </lineage>
</organism>
<protein>
    <submittedName>
        <fullName evidence="2">Uncharacterized protein</fullName>
    </submittedName>
</protein>
<feature type="transmembrane region" description="Helical" evidence="1">
    <location>
        <begin position="20"/>
        <end position="37"/>
    </location>
</feature>
<evidence type="ECO:0000256" key="1">
    <source>
        <dbReference type="SAM" id="Phobius"/>
    </source>
</evidence>
<keyword evidence="1" id="KW-0812">Transmembrane</keyword>
<name>A0A6C0M2B0_9ZZZZ</name>
<keyword evidence="1" id="KW-0472">Membrane</keyword>
<keyword evidence="1" id="KW-1133">Transmembrane helix</keyword>
<evidence type="ECO:0000313" key="2">
    <source>
        <dbReference type="EMBL" id="QHU35964.1"/>
    </source>
</evidence>